<reference evidence="1" key="1">
    <citation type="submission" date="2020-02" db="EMBL/GenBank/DDBJ databases">
        <authorList>
            <person name="Meier V. D."/>
        </authorList>
    </citation>
    <scope>NUCLEOTIDE SEQUENCE</scope>
    <source>
        <strain evidence="1">AVDCRST_MAG84</strain>
    </source>
</reference>
<protein>
    <submittedName>
        <fullName evidence="1">Uncharacterized protein</fullName>
    </submittedName>
</protein>
<proteinExistence type="predicted"/>
<name>A0A6J4MJZ5_9CYAN</name>
<accession>A0A6J4MJZ5</accession>
<dbReference type="AlphaFoldDB" id="A0A6J4MJZ5"/>
<gene>
    <name evidence="1" type="ORF">AVDCRST_MAG84-3553</name>
</gene>
<sequence>MGHWEFDLCKTGSDRTSNLEKIGNFGIGNWAWGIYWFPSSSWEPVNSKLTTFPPFPFLKKIYASQIAAIGKKTARLPYRKH</sequence>
<dbReference type="EMBL" id="CADCTZ010000700">
    <property type="protein sequence ID" value="CAA9361833.1"/>
    <property type="molecule type" value="Genomic_DNA"/>
</dbReference>
<evidence type="ECO:0000313" key="1">
    <source>
        <dbReference type="EMBL" id="CAA9361833.1"/>
    </source>
</evidence>
<organism evidence="1">
    <name type="scientific">uncultured Microcoleus sp</name>
    <dbReference type="NCBI Taxonomy" id="259945"/>
    <lineage>
        <taxon>Bacteria</taxon>
        <taxon>Bacillati</taxon>
        <taxon>Cyanobacteriota</taxon>
        <taxon>Cyanophyceae</taxon>
        <taxon>Oscillatoriophycideae</taxon>
        <taxon>Oscillatoriales</taxon>
        <taxon>Microcoleaceae</taxon>
        <taxon>Microcoleus</taxon>
        <taxon>environmental samples</taxon>
    </lineage>
</organism>